<gene>
    <name evidence="7" type="primary">LOC108567835</name>
</gene>
<dbReference type="InterPro" id="IPR002018">
    <property type="entry name" value="CarbesteraseB"/>
</dbReference>
<reference evidence="7" key="1">
    <citation type="submission" date="2025-08" db="UniProtKB">
        <authorList>
            <consortium name="RefSeq"/>
        </authorList>
    </citation>
    <scope>IDENTIFICATION</scope>
    <source>
        <tissue evidence="7">Whole Larva</tissue>
    </source>
</reference>
<evidence type="ECO:0000256" key="1">
    <source>
        <dbReference type="ARBA" id="ARBA00005964"/>
    </source>
</evidence>
<dbReference type="Proteomes" id="UP000695000">
    <property type="component" value="Unplaced"/>
</dbReference>
<keyword evidence="2" id="KW-0719">Serine esterase</keyword>
<accession>A0ABM1NB17</accession>
<keyword evidence="3" id="KW-0378">Hydrolase</keyword>
<organism evidence="6 7">
    <name type="scientific">Nicrophorus vespilloides</name>
    <name type="common">Boreal carrion beetle</name>
    <dbReference type="NCBI Taxonomy" id="110193"/>
    <lineage>
        <taxon>Eukaryota</taxon>
        <taxon>Metazoa</taxon>
        <taxon>Ecdysozoa</taxon>
        <taxon>Arthropoda</taxon>
        <taxon>Hexapoda</taxon>
        <taxon>Insecta</taxon>
        <taxon>Pterygota</taxon>
        <taxon>Neoptera</taxon>
        <taxon>Endopterygota</taxon>
        <taxon>Coleoptera</taxon>
        <taxon>Polyphaga</taxon>
        <taxon>Staphyliniformia</taxon>
        <taxon>Silphidae</taxon>
        <taxon>Nicrophorinae</taxon>
        <taxon>Nicrophorus</taxon>
    </lineage>
</organism>
<dbReference type="Pfam" id="PF00135">
    <property type="entry name" value="COesterase"/>
    <property type="match status" value="1"/>
</dbReference>
<sequence>MDSPTVYVKQGKLLGKFDKDYHGNKFIAFYGIPYAKPPVGPLRFKAPQPPESWGEEIRDARNEGDQSFSRNMITQELMGSEDCLSLNVFTKDLPKVESKLKPVMLWIHGGGFTSGSSSSQFYGPNFLITEDIVLVTINYRLGIFGFLSFDDPELEVSGNAGLKDMVMALKWVQKNIHNFNGDPSNVTIFGESAGGAAVHLLVLSPMAKNLFHKAIAQSGCANSIWACGKKGAKEIIEYFGLTCKKDKDVLKALQNMTKEQLYEAQESIKEVFKANELRPFSPVIENPNVKGDVFLAEHPNKIMSIGNYNHVPLIMGYTSEEGMFFAATKKMLNADGKFTNFENVVPHHLNLELGSTKSKEIAERIKDFYYKGNNDLSSIDIFYKLQSANWFTRDILNCFKHHVATNSYPSYLYKFAAETSLNIFKIMCEIKEKGAAHGDDLGYLFTGMFSPAIKPGSIEEICMKRLVKLWTSFAKTGKPEITEVDWKCAEIDQINYLNFAEKVTCEKNPETEMINFWNDIFSL</sequence>
<keyword evidence="6" id="KW-1185">Reference proteome</keyword>
<evidence type="ECO:0000256" key="2">
    <source>
        <dbReference type="ARBA" id="ARBA00022487"/>
    </source>
</evidence>
<feature type="domain" description="Carboxylesterase type B" evidence="5">
    <location>
        <begin position="3"/>
        <end position="517"/>
    </location>
</feature>
<dbReference type="GeneID" id="108567835"/>
<dbReference type="InterPro" id="IPR029058">
    <property type="entry name" value="AB_hydrolase_fold"/>
</dbReference>
<dbReference type="Gene3D" id="3.40.50.1820">
    <property type="entry name" value="alpha/beta hydrolase"/>
    <property type="match status" value="1"/>
</dbReference>
<evidence type="ECO:0000313" key="6">
    <source>
        <dbReference type="Proteomes" id="UP000695000"/>
    </source>
</evidence>
<dbReference type="RefSeq" id="XP_017784017.1">
    <property type="nucleotide sequence ID" value="XM_017928528.1"/>
</dbReference>
<dbReference type="SUPFAM" id="SSF53474">
    <property type="entry name" value="alpha/beta-Hydrolases"/>
    <property type="match status" value="1"/>
</dbReference>
<dbReference type="PANTHER" id="PTHR43142:SF1">
    <property type="entry name" value="CARBOXYLIC ESTER HYDROLASE"/>
    <property type="match status" value="1"/>
</dbReference>
<evidence type="ECO:0000259" key="5">
    <source>
        <dbReference type="Pfam" id="PF00135"/>
    </source>
</evidence>
<evidence type="ECO:0000313" key="7">
    <source>
        <dbReference type="RefSeq" id="XP_017784017.1"/>
    </source>
</evidence>
<keyword evidence="4" id="KW-0325">Glycoprotein</keyword>
<evidence type="ECO:0000256" key="4">
    <source>
        <dbReference type="ARBA" id="ARBA00023180"/>
    </source>
</evidence>
<dbReference type="PANTHER" id="PTHR43142">
    <property type="entry name" value="CARBOXYLIC ESTER HYDROLASE"/>
    <property type="match status" value="1"/>
</dbReference>
<evidence type="ECO:0000256" key="3">
    <source>
        <dbReference type="ARBA" id="ARBA00022801"/>
    </source>
</evidence>
<proteinExistence type="inferred from homology"/>
<name>A0ABM1NB17_NICVS</name>
<protein>
    <submittedName>
        <fullName evidence="7">Juvenile hormone esterase-like</fullName>
    </submittedName>
</protein>
<comment type="similarity">
    <text evidence="1">Belongs to the type-B carboxylesterase/lipase family.</text>
</comment>